<gene>
    <name evidence="3" type="primary">nhaX</name>
    <name evidence="3" type="ORF">HC660_10280</name>
</gene>
<feature type="domain" description="UspA" evidence="2">
    <location>
        <begin position="6"/>
        <end position="53"/>
    </location>
</feature>
<comment type="similarity">
    <text evidence="1">Belongs to the universal stress protein A family.</text>
</comment>
<proteinExistence type="inferred from homology"/>
<accession>A0ABX6LUW4</accession>
<organism evidence="3 4">
    <name type="scientific">Bacillus mojavensis</name>
    <dbReference type="NCBI Taxonomy" id="72360"/>
    <lineage>
        <taxon>Bacteria</taxon>
        <taxon>Bacillati</taxon>
        <taxon>Bacillota</taxon>
        <taxon>Bacilli</taxon>
        <taxon>Bacillales</taxon>
        <taxon>Bacillaceae</taxon>
        <taxon>Bacillus</taxon>
    </lineage>
</organism>
<dbReference type="PRINTS" id="PR01438">
    <property type="entry name" value="UNVRSLSTRESS"/>
</dbReference>
<sequence>MMFHADRIIVAFDGSENSKKALQTAIDLAKTVNAAITVAHSHDMKDNQTIIDPPRPAAGASYIGGGMTSVPDPLISDVAPPEPMIYEDRTEEVIAEARMMLNDQLTEGDIDILEGDPAESIIEHANRVSADLIVTGSRDQNRLKKLLFGSVSEKLSAKSDIPVLIVK</sequence>
<dbReference type="PANTHER" id="PTHR46268:SF6">
    <property type="entry name" value="UNIVERSAL STRESS PROTEIN UP12"/>
    <property type="match status" value="1"/>
</dbReference>
<keyword evidence="4" id="KW-1185">Reference proteome</keyword>
<reference evidence="3 4" key="1">
    <citation type="submission" date="2020-04" db="EMBL/GenBank/DDBJ databases">
        <title>Plant growth promoting and environmental Bacillus: genomic and epigenetic comparison.</title>
        <authorList>
            <person name="Reva O.N."/>
            <person name="Lutz S."/>
            <person name="Ahrens C.H."/>
        </authorList>
    </citation>
    <scope>NUCLEOTIDE SEQUENCE [LARGE SCALE GENOMIC DNA]</scope>
    <source>
        <strain evidence="3 4">UCMB5075</strain>
    </source>
</reference>
<name>A0ABX6LUW4_BACMO</name>
<dbReference type="Pfam" id="PF00582">
    <property type="entry name" value="Usp"/>
    <property type="match status" value="2"/>
</dbReference>
<dbReference type="Proteomes" id="UP000501048">
    <property type="component" value="Chromosome"/>
</dbReference>
<evidence type="ECO:0000313" key="3">
    <source>
        <dbReference type="EMBL" id="QJC95505.1"/>
    </source>
</evidence>
<evidence type="ECO:0000256" key="1">
    <source>
        <dbReference type="ARBA" id="ARBA00008791"/>
    </source>
</evidence>
<dbReference type="CDD" id="cd00293">
    <property type="entry name" value="USP-like"/>
    <property type="match status" value="1"/>
</dbReference>
<protein>
    <submittedName>
        <fullName evidence="3">Stress response protein NhaX</fullName>
    </submittedName>
</protein>
<dbReference type="InterPro" id="IPR006015">
    <property type="entry name" value="Universal_stress_UspA"/>
</dbReference>
<dbReference type="InterPro" id="IPR006016">
    <property type="entry name" value="UspA"/>
</dbReference>
<evidence type="ECO:0000259" key="2">
    <source>
        <dbReference type="Pfam" id="PF00582"/>
    </source>
</evidence>
<evidence type="ECO:0000313" key="4">
    <source>
        <dbReference type="Proteomes" id="UP000501048"/>
    </source>
</evidence>
<dbReference type="EMBL" id="CP051464">
    <property type="protein sequence ID" value="QJC95505.1"/>
    <property type="molecule type" value="Genomic_DNA"/>
</dbReference>
<feature type="domain" description="UspA" evidence="2">
    <location>
        <begin position="86"/>
        <end position="167"/>
    </location>
</feature>
<dbReference type="InterPro" id="IPR014729">
    <property type="entry name" value="Rossmann-like_a/b/a_fold"/>
</dbReference>
<dbReference type="PANTHER" id="PTHR46268">
    <property type="entry name" value="STRESS RESPONSE PROTEIN NHAX"/>
    <property type="match status" value="1"/>
</dbReference>
<dbReference type="SUPFAM" id="SSF52402">
    <property type="entry name" value="Adenine nucleotide alpha hydrolases-like"/>
    <property type="match status" value="1"/>
</dbReference>
<dbReference type="Gene3D" id="3.40.50.620">
    <property type="entry name" value="HUPs"/>
    <property type="match status" value="1"/>
</dbReference>